<dbReference type="EMBL" id="KN831950">
    <property type="protein sequence ID" value="KIO11255.1"/>
    <property type="molecule type" value="Genomic_DNA"/>
</dbReference>
<reference evidence="1 2" key="1">
    <citation type="submission" date="2014-04" db="EMBL/GenBank/DDBJ databases">
        <authorList>
            <consortium name="DOE Joint Genome Institute"/>
            <person name="Kuo A."/>
            <person name="Kohler A."/>
            <person name="Costa M.D."/>
            <person name="Nagy L.G."/>
            <person name="Floudas D."/>
            <person name="Copeland A."/>
            <person name="Barry K.W."/>
            <person name="Cichocki N."/>
            <person name="Veneault-Fourrey C."/>
            <person name="LaButti K."/>
            <person name="Lindquist E.A."/>
            <person name="Lipzen A."/>
            <person name="Lundell T."/>
            <person name="Morin E."/>
            <person name="Murat C."/>
            <person name="Sun H."/>
            <person name="Tunlid A."/>
            <person name="Henrissat B."/>
            <person name="Grigoriev I.V."/>
            <person name="Hibbett D.S."/>
            <person name="Martin F."/>
            <person name="Nordberg H.P."/>
            <person name="Cantor M.N."/>
            <person name="Hua S.X."/>
        </authorList>
    </citation>
    <scope>NUCLEOTIDE SEQUENCE [LARGE SCALE GENOMIC DNA]</scope>
    <source>
        <strain evidence="1 2">Marx 270</strain>
    </source>
</reference>
<sequence length="54" mass="6180">MTSKLPSAKGLDLPFVRVRNVRSEVPRVGRVYCAWSNPHAQLFKQHWAVVRSGF</sequence>
<proteinExistence type="predicted"/>
<name>A0A0C3PC01_PISTI</name>
<keyword evidence="2" id="KW-1185">Reference proteome</keyword>
<dbReference type="HOGENOM" id="CLU_3051372_0_0_1"/>
<dbReference type="Proteomes" id="UP000054217">
    <property type="component" value="Unassembled WGS sequence"/>
</dbReference>
<gene>
    <name evidence="1" type="ORF">M404DRAFT_994932</name>
</gene>
<evidence type="ECO:0000313" key="1">
    <source>
        <dbReference type="EMBL" id="KIO11255.1"/>
    </source>
</evidence>
<dbReference type="AlphaFoldDB" id="A0A0C3PC01"/>
<organism evidence="1 2">
    <name type="scientific">Pisolithus tinctorius Marx 270</name>
    <dbReference type="NCBI Taxonomy" id="870435"/>
    <lineage>
        <taxon>Eukaryota</taxon>
        <taxon>Fungi</taxon>
        <taxon>Dikarya</taxon>
        <taxon>Basidiomycota</taxon>
        <taxon>Agaricomycotina</taxon>
        <taxon>Agaricomycetes</taxon>
        <taxon>Agaricomycetidae</taxon>
        <taxon>Boletales</taxon>
        <taxon>Sclerodermatineae</taxon>
        <taxon>Pisolithaceae</taxon>
        <taxon>Pisolithus</taxon>
    </lineage>
</organism>
<evidence type="ECO:0000313" key="2">
    <source>
        <dbReference type="Proteomes" id="UP000054217"/>
    </source>
</evidence>
<protein>
    <submittedName>
        <fullName evidence="1">Uncharacterized protein</fullName>
    </submittedName>
</protein>
<dbReference type="InParanoid" id="A0A0C3PC01"/>
<reference evidence="2" key="2">
    <citation type="submission" date="2015-01" db="EMBL/GenBank/DDBJ databases">
        <title>Evolutionary Origins and Diversification of the Mycorrhizal Mutualists.</title>
        <authorList>
            <consortium name="DOE Joint Genome Institute"/>
            <consortium name="Mycorrhizal Genomics Consortium"/>
            <person name="Kohler A."/>
            <person name="Kuo A."/>
            <person name="Nagy L.G."/>
            <person name="Floudas D."/>
            <person name="Copeland A."/>
            <person name="Barry K.W."/>
            <person name="Cichocki N."/>
            <person name="Veneault-Fourrey C."/>
            <person name="LaButti K."/>
            <person name="Lindquist E.A."/>
            <person name="Lipzen A."/>
            <person name="Lundell T."/>
            <person name="Morin E."/>
            <person name="Murat C."/>
            <person name="Riley R."/>
            <person name="Ohm R."/>
            <person name="Sun H."/>
            <person name="Tunlid A."/>
            <person name="Henrissat B."/>
            <person name="Grigoriev I.V."/>
            <person name="Hibbett D.S."/>
            <person name="Martin F."/>
        </authorList>
    </citation>
    <scope>NUCLEOTIDE SEQUENCE [LARGE SCALE GENOMIC DNA]</scope>
    <source>
        <strain evidence="2">Marx 270</strain>
    </source>
</reference>
<accession>A0A0C3PC01</accession>